<dbReference type="EMBL" id="CAJVQA010002462">
    <property type="protein sequence ID" value="CAG8548004.1"/>
    <property type="molecule type" value="Genomic_DNA"/>
</dbReference>
<dbReference type="AlphaFoldDB" id="A0A9N9AYA6"/>
<proteinExistence type="predicted"/>
<evidence type="ECO:0000313" key="2">
    <source>
        <dbReference type="Proteomes" id="UP000789759"/>
    </source>
</evidence>
<accession>A0A9N9AYA6</accession>
<protein>
    <submittedName>
        <fullName evidence="1">19428_t:CDS:1</fullName>
    </submittedName>
</protein>
<dbReference type="Proteomes" id="UP000789759">
    <property type="component" value="Unassembled WGS sequence"/>
</dbReference>
<evidence type="ECO:0000313" key="1">
    <source>
        <dbReference type="EMBL" id="CAG8548004.1"/>
    </source>
</evidence>
<keyword evidence="2" id="KW-1185">Reference proteome</keyword>
<name>A0A9N9AYA6_9GLOM</name>
<organism evidence="1 2">
    <name type="scientific">Cetraspora pellucida</name>
    <dbReference type="NCBI Taxonomy" id="1433469"/>
    <lineage>
        <taxon>Eukaryota</taxon>
        <taxon>Fungi</taxon>
        <taxon>Fungi incertae sedis</taxon>
        <taxon>Mucoromycota</taxon>
        <taxon>Glomeromycotina</taxon>
        <taxon>Glomeromycetes</taxon>
        <taxon>Diversisporales</taxon>
        <taxon>Gigasporaceae</taxon>
        <taxon>Cetraspora</taxon>
    </lineage>
</organism>
<sequence>MKISEHTQELTKKMCNNDICNNCAKKKKSKQQENPVVLKKTKQKIIKIASNDLGLTTSTSSDIVISNNFNIIIDNFSNTLFDNSVTIASDVSNIITDNFGNIISSSSIYNKSKQNIQSDNNSEMMMYDLDEVHEIIAKEFEETKIFNDSVNFAFEVELTSTTDLKIIKIRFGNLASLLTIPLESRSATAYLGCTMWDNQAWKRPDNQLLKRQNEAQAPIERYEYNSLALAMQYLEQPEFKKRGFKVLTYLENNFVQTLRFLTPLLKHVGTENATKIVIDSTFKTNQECFELFAVNLNYDKYDMPIAYLYLSMLNSSEKV</sequence>
<dbReference type="OrthoDB" id="2431195at2759"/>
<comment type="caution">
    <text evidence="1">The sequence shown here is derived from an EMBL/GenBank/DDBJ whole genome shotgun (WGS) entry which is preliminary data.</text>
</comment>
<gene>
    <name evidence="1" type="ORF">CPELLU_LOCUS4613</name>
</gene>
<reference evidence="1" key="1">
    <citation type="submission" date="2021-06" db="EMBL/GenBank/DDBJ databases">
        <authorList>
            <person name="Kallberg Y."/>
            <person name="Tangrot J."/>
            <person name="Rosling A."/>
        </authorList>
    </citation>
    <scope>NUCLEOTIDE SEQUENCE</scope>
    <source>
        <strain evidence="1">FL966</strain>
    </source>
</reference>